<evidence type="ECO:0000259" key="5">
    <source>
        <dbReference type="PROSITE" id="PS51677"/>
    </source>
</evidence>
<evidence type="ECO:0000313" key="6">
    <source>
        <dbReference type="EMBL" id="MBY6142213.1"/>
    </source>
</evidence>
<name>A0ABS7NLY6_9RHOB</name>
<dbReference type="EMBL" id="JAHVJA010000021">
    <property type="protein sequence ID" value="MBY6142213.1"/>
    <property type="molecule type" value="Genomic_DNA"/>
</dbReference>
<organism evidence="6 7">
    <name type="scientific">Leisingera daeponensis</name>
    <dbReference type="NCBI Taxonomy" id="405746"/>
    <lineage>
        <taxon>Bacteria</taxon>
        <taxon>Pseudomonadati</taxon>
        <taxon>Pseudomonadota</taxon>
        <taxon>Alphaproteobacteria</taxon>
        <taxon>Rhodobacterales</taxon>
        <taxon>Roseobacteraceae</taxon>
        <taxon>Leisingera</taxon>
    </lineage>
</organism>
<dbReference type="PROSITE" id="PS51677">
    <property type="entry name" value="NODB"/>
    <property type="match status" value="1"/>
</dbReference>
<evidence type="ECO:0000256" key="2">
    <source>
        <dbReference type="ARBA" id="ARBA00010973"/>
    </source>
</evidence>
<dbReference type="InterPro" id="IPR037950">
    <property type="entry name" value="PgdA-like"/>
</dbReference>
<dbReference type="PANTHER" id="PTHR47561:SF1">
    <property type="entry name" value="POLYSACCHARIDE DEACETYLASE FAMILY PROTEIN (AFU_ORTHOLOGUE AFUA_6G05030)"/>
    <property type="match status" value="1"/>
</dbReference>
<dbReference type="InterPro" id="IPR002509">
    <property type="entry name" value="NODB_dom"/>
</dbReference>
<evidence type="ECO:0000256" key="4">
    <source>
        <dbReference type="ARBA" id="ARBA00032976"/>
    </source>
</evidence>
<dbReference type="InterPro" id="IPR011330">
    <property type="entry name" value="Glyco_hydro/deAcase_b/a-brl"/>
</dbReference>
<evidence type="ECO:0000313" key="7">
    <source>
        <dbReference type="Proteomes" id="UP000766629"/>
    </source>
</evidence>
<keyword evidence="7" id="KW-1185">Reference proteome</keyword>
<dbReference type="Pfam" id="PF01522">
    <property type="entry name" value="Polysacc_deac_1"/>
    <property type="match status" value="1"/>
</dbReference>
<comment type="function">
    <text evidence="1">Is involved in generating a small heat-stable compound (Nod), an acylated oligomer of N-acetylglucosamine, that stimulates mitosis in various plant protoplasts.</text>
</comment>
<sequence>MSFTSKGFPLFLTFDFDAETLWTARDKANADRPIVMSQGRYGWKRGVWRVLDLLRKYEISCTFFVPGLVVEAHPQIMEAILEGGHEIAHHSHTHTWITQLSLEQEREEMEKGIEAIQKAAGYRPRGWRSPAAEFSAHTLDLIQEYGFGYSSNFFDDDEPYLLEIAGQRTGIVELPFRWVLDDAPFFHYSITLPGRTMQAPSALLEAWKLEFDMLRAEDRMMMIGMHPQIIGQPSRLWVLDQFLAYVRQHSNVWTGRCDEMTDEIRSVLLDAAAAEEAGS</sequence>
<accession>A0ABS7NLY6</accession>
<dbReference type="PANTHER" id="PTHR47561">
    <property type="entry name" value="POLYSACCHARIDE DEACETYLASE FAMILY PROTEIN (AFU_ORTHOLOGUE AFUA_6G05030)"/>
    <property type="match status" value="1"/>
</dbReference>
<comment type="caution">
    <text evidence="6">The sequence shown here is derived from an EMBL/GenBank/DDBJ whole genome shotgun (WGS) entry which is preliminary data.</text>
</comment>
<evidence type="ECO:0000256" key="1">
    <source>
        <dbReference type="ARBA" id="ARBA00003236"/>
    </source>
</evidence>
<protein>
    <recommendedName>
        <fullName evidence="3">Chitooligosaccharide deacetylase</fullName>
    </recommendedName>
    <alternativeName>
        <fullName evidence="4">Nodulation protein B</fullName>
    </alternativeName>
</protein>
<dbReference type="RefSeq" id="WP_222506176.1">
    <property type="nucleotide sequence ID" value="NZ_JAHVJA010000021.1"/>
</dbReference>
<dbReference type="Gene3D" id="3.20.20.370">
    <property type="entry name" value="Glycoside hydrolase/deacetylase"/>
    <property type="match status" value="1"/>
</dbReference>
<comment type="similarity">
    <text evidence="2">Belongs to the polysaccharide deacetylase family.</text>
</comment>
<dbReference type="SUPFAM" id="SSF88713">
    <property type="entry name" value="Glycoside hydrolase/deacetylase"/>
    <property type="match status" value="1"/>
</dbReference>
<reference evidence="6 7" key="1">
    <citation type="submission" date="2021-06" db="EMBL/GenBank/DDBJ databases">
        <title>50 bacteria genomes isolated from Dapeng, Shenzhen, China.</title>
        <authorList>
            <person name="Zheng W."/>
            <person name="Yu S."/>
            <person name="Huang Y."/>
        </authorList>
    </citation>
    <scope>NUCLEOTIDE SEQUENCE [LARGE SCALE GENOMIC DNA]</scope>
    <source>
        <strain evidence="6 7">DP1N14-2</strain>
    </source>
</reference>
<dbReference type="CDD" id="cd10938">
    <property type="entry name" value="CE4_HpPgdA_like"/>
    <property type="match status" value="1"/>
</dbReference>
<dbReference type="Proteomes" id="UP000766629">
    <property type="component" value="Unassembled WGS sequence"/>
</dbReference>
<proteinExistence type="inferred from homology"/>
<evidence type="ECO:0000256" key="3">
    <source>
        <dbReference type="ARBA" id="ARBA00020071"/>
    </source>
</evidence>
<gene>
    <name evidence="6" type="ORF">KUV26_22520</name>
</gene>
<feature type="domain" description="NodB homology" evidence="5">
    <location>
        <begin position="32"/>
        <end position="255"/>
    </location>
</feature>